<organism evidence="1 2">
    <name type="scientific">Staurois parvus</name>
    <dbReference type="NCBI Taxonomy" id="386267"/>
    <lineage>
        <taxon>Eukaryota</taxon>
        <taxon>Metazoa</taxon>
        <taxon>Chordata</taxon>
        <taxon>Craniata</taxon>
        <taxon>Vertebrata</taxon>
        <taxon>Euteleostomi</taxon>
        <taxon>Amphibia</taxon>
        <taxon>Batrachia</taxon>
        <taxon>Anura</taxon>
        <taxon>Neobatrachia</taxon>
        <taxon>Ranoidea</taxon>
        <taxon>Ranidae</taxon>
        <taxon>Staurois</taxon>
    </lineage>
</organism>
<evidence type="ECO:0000313" key="2">
    <source>
        <dbReference type="Proteomes" id="UP001162483"/>
    </source>
</evidence>
<accession>A0ABN9E7U4</accession>
<reference evidence="1" key="1">
    <citation type="submission" date="2023-05" db="EMBL/GenBank/DDBJ databases">
        <authorList>
            <person name="Stuckert A."/>
        </authorList>
    </citation>
    <scope>NUCLEOTIDE SEQUENCE</scope>
</reference>
<dbReference type="EMBL" id="CATNWA010015108">
    <property type="protein sequence ID" value="CAI9579577.1"/>
    <property type="molecule type" value="Genomic_DNA"/>
</dbReference>
<keyword evidence="2" id="KW-1185">Reference proteome</keyword>
<name>A0ABN9E7U4_9NEOB</name>
<feature type="non-terminal residue" evidence="1">
    <location>
        <position position="54"/>
    </location>
</feature>
<evidence type="ECO:0000313" key="1">
    <source>
        <dbReference type="EMBL" id="CAI9579577.1"/>
    </source>
</evidence>
<comment type="caution">
    <text evidence="1">The sequence shown here is derived from an EMBL/GenBank/DDBJ whole genome shotgun (WGS) entry which is preliminary data.</text>
</comment>
<protein>
    <submittedName>
        <fullName evidence="1">Uncharacterized protein</fullName>
    </submittedName>
</protein>
<dbReference type="Proteomes" id="UP001162483">
    <property type="component" value="Unassembled WGS sequence"/>
</dbReference>
<proteinExistence type="predicted"/>
<gene>
    <name evidence="1" type="ORF">SPARVUS_LOCUS9114570</name>
</gene>
<sequence length="54" mass="5641">MTQGPHDPLLPVGPMSCQSAPALSTAATGLPFSSPSEILGNHWDPVIDSHGCEW</sequence>